<organism evidence="2">
    <name type="scientific">Candidatus Kentrum sp. LPFa</name>
    <dbReference type="NCBI Taxonomy" id="2126335"/>
    <lineage>
        <taxon>Bacteria</taxon>
        <taxon>Pseudomonadati</taxon>
        <taxon>Pseudomonadota</taxon>
        <taxon>Gammaproteobacteria</taxon>
        <taxon>Candidatus Kentrum</taxon>
    </lineage>
</organism>
<sequence>MKKMVFIVAGMFLSLGALANVQDTPGGSGHNIRAFQVVDSKVFFFLSPC</sequence>
<keyword evidence="1" id="KW-0732">Signal</keyword>
<evidence type="ECO:0000256" key="1">
    <source>
        <dbReference type="SAM" id="SignalP"/>
    </source>
</evidence>
<feature type="signal peptide" evidence="1">
    <location>
        <begin position="1"/>
        <end position="19"/>
    </location>
</feature>
<dbReference type="EMBL" id="CAADFK010000070">
    <property type="protein sequence ID" value="VFK14943.1"/>
    <property type="molecule type" value="Genomic_DNA"/>
</dbReference>
<dbReference type="AlphaFoldDB" id="A0A450WD21"/>
<evidence type="ECO:0000313" key="2">
    <source>
        <dbReference type="EMBL" id="VFK14943.1"/>
    </source>
</evidence>
<feature type="chain" id="PRO_5019515266" evidence="1">
    <location>
        <begin position="20"/>
        <end position="49"/>
    </location>
</feature>
<gene>
    <name evidence="2" type="ORF">BECKLPF1236B_GA0070989_107015</name>
</gene>
<name>A0A450WD21_9GAMM</name>
<proteinExistence type="predicted"/>
<protein>
    <submittedName>
        <fullName evidence="2">Uncharacterized protein</fullName>
    </submittedName>
</protein>
<accession>A0A450WD21</accession>
<reference evidence="2" key="1">
    <citation type="submission" date="2019-02" db="EMBL/GenBank/DDBJ databases">
        <authorList>
            <person name="Gruber-Vodicka R. H."/>
            <person name="Seah K. B. B."/>
        </authorList>
    </citation>
    <scope>NUCLEOTIDE SEQUENCE</scope>
    <source>
        <strain evidence="2">BECK_S313</strain>
    </source>
</reference>